<dbReference type="EMBL" id="OU895878">
    <property type="protein sequence ID" value="CAG9803462.1"/>
    <property type="molecule type" value="Genomic_DNA"/>
</dbReference>
<feature type="binding site" evidence="8">
    <location>
        <position position="154"/>
    </location>
    <ligand>
        <name>FMN</name>
        <dbReference type="ChEBI" id="CHEBI:58210"/>
    </ligand>
</feature>
<comment type="catalytic activity">
    <reaction evidence="6">
        <text>2-hydroxyoctanoate + O2 = 2-oxooctanoate + H2O2</text>
        <dbReference type="Rhea" id="RHEA:67940"/>
        <dbReference type="ChEBI" id="CHEBI:15379"/>
        <dbReference type="ChEBI" id="CHEBI:16240"/>
        <dbReference type="ChEBI" id="CHEBI:133514"/>
        <dbReference type="ChEBI" id="CHEBI:176689"/>
    </reaction>
    <physiologicalReaction direction="left-to-right" evidence="6">
        <dbReference type="Rhea" id="RHEA:67941"/>
    </physiologicalReaction>
</comment>
<feature type="binding site" evidence="8">
    <location>
        <position position="225"/>
    </location>
    <ligand>
        <name>FMN</name>
        <dbReference type="ChEBI" id="CHEBI:58210"/>
    </ligand>
</feature>
<dbReference type="PIRSF" id="PIRSF000138">
    <property type="entry name" value="Al-hdrx_acd_dh"/>
    <property type="match status" value="1"/>
</dbReference>
<dbReference type="OrthoDB" id="25826at2759"/>
<feature type="binding site" evidence="8">
    <location>
        <begin position="75"/>
        <end position="77"/>
    </location>
    <ligand>
        <name>FMN</name>
        <dbReference type="ChEBI" id="CHEBI:58210"/>
    </ligand>
</feature>
<comment type="catalytic activity">
    <reaction evidence="5">
        <text>a (2S)-2-hydroxycarboxylate + O2 = a 2-oxocarboxylate + H2O2</text>
        <dbReference type="Rhea" id="RHEA:16789"/>
        <dbReference type="ChEBI" id="CHEBI:15379"/>
        <dbReference type="ChEBI" id="CHEBI:16240"/>
        <dbReference type="ChEBI" id="CHEBI:35179"/>
        <dbReference type="ChEBI" id="CHEBI:58123"/>
        <dbReference type="EC" id="1.1.3.15"/>
    </reaction>
    <physiologicalReaction direction="left-to-right" evidence="5">
        <dbReference type="Rhea" id="RHEA:16790"/>
    </physiologicalReaction>
</comment>
<feature type="binding site" evidence="8">
    <location>
        <begin position="280"/>
        <end position="284"/>
    </location>
    <ligand>
        <name>FMN</name>
        <dbReference type="ChEBI" id="CHEBI:58210"/>
    </ligand>
</feature>
<feature type="binding site" evidence="8">
    <location>
        <position position="163"/>
    </location>
    <ligand>
        <name>glyoxylate</name>
        <dbReference type="ChEBI" id="CHEBI:36655"/>
    </ligand>
</feature>
<sequence length="358" mass="40028">MNSLDLYERRALEILPESIRDYYRSGAGNENSLSWNREDFNNFRIRPRFLKDVTERDMRLNVFGSNPSFPCGISPTAMQRMAHPDGEVASVRAAQNENTVFILSTIATTSIEDVAAAAPKAIKWFQLYIYKDRKLTESLVRRAELADFKALVLTVDAPLFGLRRADLRNKFSMPQHLTLANFHHQVSSMGGSGINEYVAKQFDQGIVWDDVKWLMSITKLPVILKGILTKEDARHACNIGVGGIMVSNHGARQLDNVPSSIEALAEISKEVNDEIPIFFDGGLRQGTDMFIALALGAKMCFIGRPVIYGLACEGQSGVENVIKILKREFDLTMCLSGVKNLSEICGDMVVHKNYYARL</sequence>
<evidence type="ECO:0000313" key="11">
    <source>
        <dbReference type="Proteomes" id="UP001153620"/>
    </source>
</evidence>
<dbReference type="Pfam" id="PF01070">
    <property type="entry name" value="FMN_dh"/>
    <property type="match status" value="1"/>
</dbReference>
<organism evidence="10 11">
    <name type="scientific">Chironomus riparius</name>
    <dbReference type="NCBI Taxonomy" id="315576"/>
    <lineage>
        <taxon>Eukaryota</taxon>
        <taxon>Metazoa</taxon>
        <taxon>Ecdysozoa</taxon>
        <taxon>Arthropoda</taxon>
        <taxon>Hexapoda</taxon>
        <taxon>Insecta</taxon>
        <taxon>Pterygota</taxon>
        <taxon>Neoptera</taxon>
        <taxon>Endopterygota</taxon>
        <taxon>Diptera</taxon>
        <taxon>Nematocera</taxon>
        <taxon>Chironomoidea</taxon>
        <taxon>Chironomidae</taxon>
        <taxon>Chironominae</taxon>
        <taxon>Chironomus</taxon>
    </lineage>
</organism>
<feature type="domain" description="FMN hydroxy acid dehydrogenase" evidence="9">
    <location>
        <begin position="1"/>
        <end position="354"/>
    </location>
</feature>
<dbReference type="CDD" id="cd02809">
    <property type="entry name" value="alpha_hydroxyacid_oxid_FMN"/>
    <property type="match status" value="1"/>
</dbReference>
<dbReference type="Gene3D" id="3.20.20.70">
    <property type="entry name" value="Aldolase class I"/>
    <property type="match status" value="1"/>
</dbReference>
<evidence type="ECO:0000256" key="4">
    <source>
        <dbReference type="ARBA" id="ARBA00024042"/>
    </source>
</evidence>
<dbReference type="InterPro" id="IPR012133">
    <property type="entry name" value="Alpha-hydoxy_acid_DH_FMN"/>
</dbReference>
<feature type="binding site" evidence="8">
    <location>
        <position position="22"/>
    </location>
    <ligand>
        <name>glyoxylate</name>
        <dbReference type="ChEBI" id="CHEBI:36655"/>
    </ligand>
</feature>
<dbReference type="InterPro" id="IPR000262">
    <property type="entry name" value="FMN-dep_DH"/>
</dbReference>
<feature type="binding site" evidence="8">
    <location>
        <position position="247"/>
    </location>
    <ligand>
        <name>FMN</name>
        <dbReference type="ChEBI" id="CHEBI:58210"/>
    </ligand>
</feature>
<proteinExistence type="inferred from homology"/>
<evidence type="ECO:0000256" key="2">
    <source>
        <dbReference type="ARBA" id="ARBA00013087"/>
    </source>
</evidence>
<evidence type="ECO:0000256" key="6">
    <source>
        <dbReference type="ARBA" id="ARBA00029327"/>
    </source>
</evidence>
<keyword evidence="3" id="KW-0560">Oxidoreductase</keyword>
<dbReference type="InterPro" id="IPR013785">
    <property type="entry name" value="Aldolase_TIM"/>
</dbReference>
<evidence type="ECO:0000256" key="1">
    <source>
        <dbReference type="ARBA" id="ARBA00001917"/>
    </source>
</evidence>
<dbReference type="Proteomes" id="UP001153620">
    <property type="component" value="Chromosome 2"/>
</dbReference>
<dbReference type="InterPro" id="IPR008259">
    <property type="entry name" value="FMN_hydac_DH_AS"/>
</dbReference>
<evidence type="ECO:0000256" key="7">
    <source>
        <dbReference type="PIRSR" id="PIRSR000138-1"/>
    </source>
</evidence>
<dbReference type="GO" id="GO:0001561">
    <property type="term" value="P:fatty acid alpha-oxidation"/>
    <property type="evidence" value="ECO:0007669"/>
    <property type="project" value="TreeGrafter"/>
</dbReference>
<dbReference type="GO" id="GO:0005782">
    <property type="term" value="C:peroxisomal matrix"/>
    <property type="evidence" value="ECO:0007669"/>
    <property type="project" value="TreeGrafter"/>
</dbReference>
<evidence type="ECO:0000256" key="5">
    <source>
        <dbReference type="ARBA" id="ARBA00029325"/>
    </source>
</evidence>
<feature type="binding site" evidence="8">
    <location>
        <position position="126"/>
    </location>
    <ligand>
        <name>FMN</name>
        <dbReference type="ChEBI" id="CHEBI:58210"/>
    </ligand>
</feature>
<dbReference type="PROSITE" id="PS51349">
    <property type="entry name" value="FMN_HYDROXY_ACID_DH_2"/>
    <property type="match status" value="1"/>
</dbReference>
<dbReference type="EC" id="1.1.3.15" evidence="2"/>
<evidence type="ECO:0000313" key="10">
    <source>
        <dbReference type="EMBL" id="CAG9803462.1"/>
    </source>
</evidence>
<keyword evidence="8" id="KW-0288">FMN</keyword>
<accession>A0A9N9RUT3</accession>
<evidence type="ECO:0000259" key="9">
    <source>
        <dbReference type="PROSITE" id="PS51349"/>
    </source>
</evidence>
<dbReference type="GO" id="GO:0003973">
    <property type="term" value="F:(S)-2-hydroxy-acid oxidase activity"/>
    <property type="evidence" value="ECO:0007669"/>
    <property type="project" value="UniProtKB-EC"/>
</dbReference>
<feature type="binding site" evidence="8">
    <location>
        <position position="249"/>
    </location>
    <ligand>
        <name>glyoxylate</name>
        <dbReference type="ChEBI" id="CHEBI:36655"/>
    </ligand>
</feature>
<dbReference type="FunFam" id="3.20.20.70:FF:000056">
    <property type="entry name" value="hydroxyacid oxidase 2"/>
    <property type="match status" value="1"/>
</dbReference>
<comment type="similarity">
    <text evidence="4">Belongs to the FMN-dependent alpha-hydroxy acid dehydrogenase family.</text>
</comment>
<feature type="binding site" evidence="8">
    <location>
        <position position="128"/>
    </location>
    <ligand>
        <name>glyoxylate</name>
        <dbReference type="ChEBI" id="CHEBI:36655"/>
    </ligand>
</feature>
<dbReference type="PANTHER" id="PTHR10578:SF149">
    <property type="entry name" value="2-HYDROXYACID OXIDASE 2"/>
    <property type="match status" value="1"/>
</dbReference>
<keyword evidence="11" id="KW-1185">Reference proteome</keyword>
<dbReference type="PROSITE" id="PS00557">
    <property type="entry name" value="FMN_HYDROXY_ACID_DH_1"/>
    <property type="match status" value="1"/>
</dbReference>
<gene>
    <name evidence="10" type="ORF">CHIRRI_LOCUS6362</name>
</gene>
<keyword evidence="8" id="KW-0285">Flavoprotein</keyword>
<dbReference type="SUPFAM" id="SSF51395">
    <property type="entry name" value="FMN-linked oxidoreductases"/>
    <property type="match status" value="1"/>
</dbReference>
<dbReference type="AlphaFoldDB" id="A0A9N9RUT3"/>
<feature type="binding site" evidence="8">
    <location>
        <position position="252"/>
    </location>
    <ligand>
        <name>glyoxylate</name>
        <dbReference type="ChEBI" id="CHEBI:36655"/>
    </ligand>
</feature>
<feature type="active site" description="Proton acceptor" evidence="7">
    <location>
        <position position="249"/>
    </location>
</feature>
<dbReference type="InterPro" id="IPR037396">
    <property type="entry name" value="FMN_HAD"/>
</dbReference>
<evidence type="ECO:0000256" key="8">
    <source>
        <dbReference type="PIRSR" id="PIRSR000138-2"/>
    </source>
</evidence>
<protein>
    <recommendedName>
        <fullName evidence="2">(S)-2-hydroxy-acid oxidase</fullName>
        <ecNumber evidence="2">1.1.3.15</ecNumber>
    </recommendedName>
</protein>
<dbReference type="PANTHER" id="PTHR10578">
    <property type="entry name" value="S -2-HYDROXY-ACID OXIDASE-RELATED"/>
    <property type="match status" value="1"/>
</dbReference>
<feature type="binding site" evidence="8">
    <location>
        <begin position="303"/>
        <end position="304"/>
    </location>
    <ligand>
        <name>FMN</name>
        <dbReference type="ChEBI" id="CHEBI:58210"/>
    </ligand>
</feature>
<evidence type="ECO:0000256" key="3">
    <source>
        <dbReference type="ARBA" id="ARBA00023002"/>
    </source>
</evidence>
<feature type="binding site" evidence="8">
    <location>
        <position position="104"/>
    </location>
    <ligand>
        <name>FMN</name>
        <dbReference type="ChEBI" id="CHEBI:58210"/>
    </ligand>
</feature>
<reference evidence="10" key="2">
    <citation type="submission" date="2022-10" db="EMBL/GenBank/DDBJ databases">
        <authorList>
            <consortium name="ENA_rothamsted_submissions"/>
            <consortium name="culmorum"/>
            <person name="King R."/>
        </authorList>
    </citation>
    <scope>NUCLEOTIDE SEQUENCE</scope>
</reference>
<name>A0A9N9RUT3_9DIPT</name>
<dbReference type="GO" id="GO:0010181">
    <property type="term" value="F:FMN binding"/>
    <property type="evidence" value="ECO:0007669"/>
    <property type="project" value="InterPro"/>
</dbReference>
<reference evidence="10" key="1">
    <citation type="submission" date="2022-01" db="EMBL/GenBank/DDBJ databases">
        <authorList>
            <person name="King R."/>
        </authorList>
    </citation>
    <scope>NUCLEOTIDE SEQUENCE</scope>
</reference>
<comment type="cofactor">
    <cofactor evidence="1">
        <name>FMN</name>
        <dbReference type="ChEBI" id="CHEBI:58210"/>
    </cofactor>
</comment>